<name>A0ABT8T1B0_9HYPH</name>
<feature type="compositionally biased region" description="Basic and acidic residues" evidence="1">
    <location>
        <begin position="195"/>
        <end position="254"/>
    </location>
</feature>
<protein>
    <submittedName>
        <fullName evidence="3">Uncharacterized protein</fullName>
    </submittedName>
</protein>
<keyword evidence="2" id="KW-1133">Transmembrane helix</keyword>
<feature type="transmembrane region" description="Helical" evidence="2">
    <location>
        <begin position="12"/>
        <end position="34"/>
    </location>
</feature>
<evidence type="ECO:0000256" key="1">
    <source>
        <dbReference type="SAM" id="MobiDB-lite"/>
    </source>
</evidence>
<comment type="caution">
    <text evidence="3">The sequence shown here is derived from an EMBL/GenBank/DDBJ whole genome shotgun (WGS) entry which is preliminary data.</text>
</comment>
<dbReference type="RefSeq" id="WP_302078541.1">
    <property type="nucleotide sequence ID" value="NZ_JAUKWQ010000007.1"/>
</dbReference>
<feature type="region of interest" description="Disordered" evidence="1">
    <location>
        <begin position="268"/>
        <end position="302"/>
    </location>
</feature>
<accession>A0ABT8T1B0</accession>
<dbReference type="EMBL" id="JAUKWQ010000007">
    <property type="protein sequence ID" value="MDO1584315.1"/>
    <property type="molecule type" value="Genomic_DNA"/>
</dbReference>
<evidence type="ECO:0000313" key="4">
    <source>
        <dbReference type="Proteomes" id="UP001169006"/>
    </source>
</evidence>
<sequence>MKGVKLRLSRTFVLVFGGVVLLVGGSGAAALYFAGDKFFGPSYEEVNGLTCTTLQQVKIKRDQRYWVRKYVMAEHGDGVSRVKTAIRVAKAVQAAEKADLVQVTVLDKSGPTQRSEMRGRAIGAQVVYIPDPSRAPEPTDVKFTAYYVDGNPTAKGEFYGLRRDLPIEDVEKLAASLTDSADCVQPVVAAPAEGHGGKKGKEEKSAHGGGESHGKESEGKGKEGAAHGEEKPAEGAHGEKPAEGHEAPAAKEESGGLISSLTSMIFGGSKEAPASGEAHGANGNTDVAHAADPNQPSGEHTAVAEQPGFFGRMKAMIFGGDKAVAAVAPAAHEPVVDKATQDDHTPQEKQPAAPAHHDGIDPMKVSAPTDEPAAPPPAISHAAPPAEDDHMPPAPAKAAPPAKPKATTVSH</sequence>
<organism evidence="3 4">
    <name type="scientific">Rhizobium oryzicola</name>
    <dbReference type="NCBI Taxonomy" id="1232668"/>
    <lineage>
        <taxon>Bacteria</taxon>
        <taxon>Pseudomonadati</taxon>
        <taxon>Pseudomonadota</taxon>
        <taxon>Alphaproteobacteria</taxon>
        <taxon>Hyphomicrobiales</taxon>
        <taxon>Rhizobiaceae</taxon>
        <taxon>Rhizobium/Agrobacterium group</taxon>
        <taxon>Rhizobium</taxon>
    </lineage>
</organism>
<dbReference type="Proteomes" id="UP001169006">
    <property type="component" value="Unassembled WGS sequence"/>
</dbReference>
<feature type="region of interest" description="Disordered" evidence="1">
    <location>
        <begin position="190"/>
        <end position="255"/>
    </location>
</feature>
<evidence type="ECO:0000256" key="2">
    <source>
        <dbReference type="SAM" id="Phobius"/>
    </source>
</evidence>
<feature type="compositionally biased region" description="Basic and acidic residues" evidence="1">
    <location>
        <begin position="336"/>
        <end position="347"/>
    </location>
</feature>
<reference evidence="3" key="1">
    <citation type="journal article" date="2015" name="Int. J. Syst. Evol. Microbiol.">
        <title>Rhizobium oryzicola sp. nov., potential plant-growth-promoting endophytic bacteria isolated from rice roots.</title>
        <authorList>
            <person name="Zhang X.X."/>
            <person name="Gao J.S."/>
            <person name="Cao Y.H."/>
            <person name="Sheirdil R.A."/>
            <person name="Wang X.C."/>
            <person name="Zhang L."/>
        </authorList>
    </citation>
    <scope>NUCLEOTIDE SEQUENCE</scope>
    <source>
        <strain evidence="3">05753</strain>
    </source>
</reference>
<evidence type="ECO:0000313" key="3">
    <source>
        <dbReference type="EMBL" id="MDO1584315.1"/>
    </source>
</evidence>
<proteinExistence type="predicted"/>
<keyword evidence="2" id="KW-0812">Transmembrane</keyword>
<keyword evidence="2" id="KW-0472">Membrane</keyword>
<keyword evidence="4" id="KW-1185">Reference proteome</keyword>
<feature type="region of interest" description="Disordered" evidence="1">
    <location>
        <begin position="336"/>
        <end position="411"/>
    </location>
</feature>
<feature type="compositionally biased region" description="Low complexity" evidence="1">
    <location>
        <begin position="396"/>
        <end position="411"/>
    </location>
</feature>
<gene>
    <name evidence="3" type="ORF">Q2T52_19690</name>
</gene>
<reference evidence="3" key="2">
    <citation type="submission" date="2023-07" db="EMBL/GenBank/DDBJ databases">
        <authorList>
            <person name="Sun H."/>
        </authorList>
    </citation>
    <scope>NUCLEOTIDE SEQUENCE</scope>
    <source>
        <strain evidence="3">05753</strain>
    </source>
</reference>